<accession>A0A8C0FBU1</accession>
<sequence>RARVHHHPHDPLQGVQQRVLADERGSDPGLQRGAVAVDPRGPSSARGAGGLRSKRSISMNGMLVQSDSSGVDSRKATFSSSEWILESTV</sequence>
<evidence type="ECO:0000313" key="2">
    <source>
        <dbReference type="Ensembl" id="ENSBOBP00000017020.1"/>
    </source>
</evidence>
<proteinExistence type="predicted"/>
<keyword evidence="3" id="KW-1185">Reference proteome</keyword>
<evidence type="ECO:0000256" key="1">
    <source>
        <dbReference type="SAM" id="MobiDB-lite"/>
    </source>
</evidence>
<reference evidence="2" key="2">
    <citation type="submission" date="2025-09" db="UniProtKB">
        <authorList>
            <consortium name="Ensembl"/>
        </authorList>
    </citation>
    <scope>IDENTIFICATION</scope>
</reference>
<name>A0A8C0FBU1_BUBBB</name>
<organism evidence="2 3">
    <name type="scientific">Bubo bubo</name>
    <name type="common">Eurasian eagle-owl</name>
    <name type="synonym">Strix bubo</name>
    <dbReference type="NCBI Taxonomy" id="30461"/>
    <lineage>
        <taxon>Eukaryota</taxon>
        <taxon>Metazoa</taxon>
        <taxon>Chordata</taxon>
        <taxon>Craniata</taxon>
        <taxon>Vertebrata</taxon>
        <taxon>Euteleostomi</taxon>
        <taxon>Archelosauria</taxon>
        <taxon>Archosauria</taxon>
        <taxon>Dinosauria</taxon>
        <taxon>Saurischia</taxon>
        <taxon>Theropoda</taxon>
        <taxon>Coelurosauria</taxon>
        <taxon>Aves</taxon>
        <taxon>Neognathae</taxon>
        <taxon>Neoaves</taxon>
        <taxon>Telluraves</taxon>
        <taxon>Strigiformes</taxon>
        <taxon>Strigidae</taxon>
        <taxon>Bubo</taxon>
    </lineage>
</organism>
<feature type="region of interest" description="Disordered" evidence="1">
    <location>
        <begin position="23"/>
        <end position="58"/>
    </location>
</feature>
<evidence type="ECO:0000313" key="3">
    <source>
        <dbReference type="Proteomes" id="UP000694567"/>
    </source>
</evidence>
<dbReference type="Ensembl" id="ENSBOBT00000017410.1">
    <property type="protein sequence ID" value="ENSBOBP00000017020.1"/>
    <property type="gene ID" value="ENSBOBG00000010637.1"/>
</dbReference>
<dbReference type="Proteomes" id="UP000694567">
    <property type="component" value="Unplaced"/>
</dbReference>
<dbReference type="AlphaFoldDB" id="A0A8C0FBU1"/>
<protein>
    <submittedName>
        <fullName evidence="2">Uncharacterized protein</fullName>
    </submittedName>
</protein>
<reference evidence="2" key="1">
    <citation type="submission" date="2025-08" db="UniProtKB">
        <authorList>
            <consortium name="Ensembl"/>
        </authorList>
    </citation>
    <scope>IDENTIFICATION</scope>
</reference>